<keyword evidence="2" id="KW-1185">Reference proteome</keyword>
<gene>
    <name evidence="1" type="ORF">OUZ56_012910</name>
</gene>
<evidence type="ECO:0000313" key="2">
    <source>
        <dbReference type="Proteomes" id="UP001234178"/>
    </source>
</evidence>
<reference evidence="1 2" key="1">
    <citation type="journal article" date="2023" name="Nucleic Acids Res.">
        <title>The hologenome of Daphnia magna reveals possible DNA methylation and microbiome-mediated evolution of the host genome.</title>
        <authorList>
            <person name="Chaturvedi A."/>
            <person name="Li X."/>
            <person name="Dhandapani V."/>
            <person name="Marshall H."/>
            <person name="Kissane S."/>
            <person name="Cuenca-Cambronero M."/>
            <person name="Asole G."/>
            <person name="Calvet F."/>
            <person name="Ruiz-Romero M."/>
            <person name="Marangio P."/>
            <person name="Guigo R."/>
            <person name="Rago D."/>
            <person name="Mirbahai L."/>
            <person name="Eastwood N."/>
            <person name="Colbourne J.K."/>
            <person name="Zhou J."/>
            <person name="Mallon E."/>
            <person name="Orsini L."/>
        </authorList>
    </citation>
    <scope>NUCLEOTIDE SEQUENCE [LARGE SCALE GENOMIC DNA]</scope>
    <source>
        <strain evidence="1">LRV0_1</strain>
    </source>
</reference>
<organism evidence="1 2">
    <name type="scientific">Daphnia magna</name>
    <dbReference type="NCBI Taxonomy" id="35525"/>
    <lineage>
        <taxon>Eukaryota</taxon>
        <taxon>Metazoa</taxon>
        <taxon>Ecdysozoa</taxon>
        <taxon>Arthropoda</taxon>
        <taxon>Crustacea</taxon>
        <taxon>Branchiopoda</taxon>
        <taxon>Diplostraca</taxon>
        <taxon>Cladocera</taxon>
        <taxon>Anomopoda</taxon>
        <taxon>Daphniidae</taxon>
        <taxon>Daphnia</taxon>
    </lineage>
</organism>
<proteinExistence type="predicted"/>
<accession>A0ABQ9Z4D8</accession>
<sequence>MSTAQKMFVLFDFNAKESGIGTISSIKSPILLENENENVMATVRDIWVKERTKLVVRWPKEFNSVICERVYEKNNRFDCDHRSGVTVAISTDQQYLLELRQQLILDKTSAKNNANELHVLDTRQKTRRTLVYPEDDTTEGASYSLAKKSKHNPTEDLLKFIN</sequence>
<evidence type="ECO:0000313" key="1">
    <source>
        <dbReference type="EMBL" id="KAK4007757.1"/>
    </source>
</evidence>
<protein>
    <submittedName>
        <fullName evidence="1">Uncharacterized protein</fullName>
    </submittedName>
</protein>
<dbReference type="Proteomes" id="UP001234178">
    <property type="component" value="Unassembled WGS sequence"/>
</dbReference>
<dbReference type="EMBL" id="JAOYFB010000002">
    <property type="protein sequence ID" value="KAK4007757.1"/>
    <property type="molecule type" value="Genomic_DNA"/>
</dbReference>
<comment type="caution">
    <text evidence="1">The sequence shown here is derived from an EMBL/GenBank/DDBJ whole genome shotgun (WGS) entry which is preliminary data.</text>
</comment>
<name>A0ABQ9Z4D8_9CRUS</name>